<evidence type="ECO:0000313" key="1">
    <source>
        <dbReference type="EMBL" id="QSO49747.1"/>
    </source>
</evidence>
<keyword evidence="1" id="KW-0167">Capsid protein</keyword>
<dbReference type="InterPro" id="IPR012347">
    <property type="entry name" value="Ferritin-like"/>
</dbReference>
<dbReference type="InterPro" id="IPR012851">
    <property type="entry name" value="Spore_coat_CotF-like"/>
</dbReference>
<dbReference type="AlphaFoldDB" id="A0A9X7W3D4"/>
<dbReference type="KEGG" id="afx:JZ786_08035"/>
<keyword evidence="2" id="KW-1185">Reference proteome</keyword>
<proteinExistence type="predicted"/>
<dbReference type="Proteomes" id="UP000663505">
    <property type="component" value="Chromosome"/>
</dbReference>
<gene>
    <name evidence="1" type="ORF">JZ786_08035</name>
</gene>
<keyword evidence="1" id="KW-0946">Virion</keyword>
<dbReference type="Gene3D" id="1.20.1260.10">
    <property type="match status" value="1"/>
</dbReference>
<dbReference type="RefSeq" id="WP_206659052.1">
    <property type="nucleotide sequence ID" value="NZ_CP071182.1"/>
</dbReference>
<dbReference type="EMBL" id="CP071182">
    <property type="protein sequence ID" value="QSO49747.1"/>
    <property type="molecule type" value="Genomic_DNA"/>
</dbReference>
<name>A0A9X7W3D4_9BACL</name>
<protein>
    <submittedName>
        <fullName evidence="1">Spore coat protein</fullName>
    </submittedName>
</protein>
<reference evidence="1 2" key="1">
    <citation type="submission" date="2021-02" db="EMBL/GenBank/DDBJ databases">
        <title>Alicyclobacillus curvatus sp. nov. and Alicyclobacillus mengziensis sp. nov., two acidophilic bacteria isolated from acid mine drainage.</title>
        <authorList>
            <person name="Huang Y."/>
        </authorList>
    </citation>
    <scope>NUCLEOTIDE SEQUENCE [LARGE SCALE GENOMIC DNA]</scope>
    <source>
        <strain evidence="1 2">S30H14</strain>
    </source>
</reference>
<dbReference type="Pfam" id="PF07875">
    <property type="entry name" value="Coat_F"/>
    <property type="match status" value="1"/>
</dbReference>
<evidence type="ECO:0000313" key="2">
    <source>
        <dbReference type="Proteomes" id="UP000663505"/>
    </source>
</evidence>
<sequence length="195" mass="21952">MTSQYAAHEVIVMNEALMTKSANVEVLSFLSAQVQDPSLQNMLSQHVQLIHNHYIQGVSILQGQHGGSHFTNPSYQSTMQGQPQLGLRNPSMPSPNPSAAMPSERSICTVALNIYKFGAIGWTTFALECTHPQFRNFLMTGANMCDKMAYDIWSFMNQKGYYQVPTLQENTTQSMIQAYQPVQPMQMMRGMDNYQ</sequence>
<organism evidence="1 2">
    <name type="scientific">Alicyclobacillus mengziensis</name>
    <dbReference type="NCBI Taxonomy" id="2931921"/>
    <lineage>
        <taxon>Bacteria</taxon>
        <taxon>Bacillati</taxon>
        <taxon>Bacillota</taxon>
        <taxon>Bacilli</taxon>
        <taxon>Bacillales</taxon>
        <taxon>Alicyclobacillaceae</taxon>
        <taxon>Alicyclobacillus</taxon>
    </lineage>
</organism>
<accession>A0A9X7W3D4</accession>